<dbReference type="Proteomes" id="UP001142610">
    <property type="component" value="Unassembled WGS sequence"/>
</dbReference>
<sequence length="292" mass="30724">MRRSSLVMGLAGAAGLLLSACSTTVQTSSGEDYLSRGPFETAAAQSAGLDAGAFERAASVEPLMRFPARIGIARMEGGRLTPIPEAEMQHWTALAEETESTYGELVPLNLLSTAMVLPPELLAAVDAPRHQPPSRAQGWGQRQEPVTLGSMQRASMAIEAIRLGAARQHLDSVFIYEVYGQADLSQSAASLANLTLLGAFIAPGTKVDAVGAAEGILVDVRNGYPYLSSSETVTREGLAASARAGKRGDLLREAAQEKAVADMAESLRPAMARLAVELGNLPAGEERLAQRP</sequence>
<keyword evidence="3" id="KW-1185">Reference proteome</keyword>
<evidence type="ECO:0000313" key="2">
    <source>
        <dbReference type="EMBL" id="MCQ8184922.1"/>
    </source>
</evidence>
<dbReference type="AlphaFoldDB" id="A0A9X2RJQ9"/>
<comment type="caution">
    <text evidence="2">The sequence shown here is derived from an EMBL/GenBank/DDBJ whole genome shotgun (WGS) entry which is preliminary data.</text>
</comment>
<evidence type="ECO:0000256" key="1">
    <source>
        <dbReference type="SAM" id="SignalP"/>
    </source>
</evidence>
<dbReference type="PROSITE" id="PS51257">
    <property type="entry name" value="PROKAR_LIPOPROTEIN"/>
    <property type="match status" value="1"/>
</dbReference>
<evidence type="ECO:0000313" key="3">
    <source>
        <dbReference type="Proteomes" id="UP001142610"/>
    </source>
</evidence>
<keyword evidence="1" id="KW-0732">Signal</keyword>
<feature type="signal peptide" evidence="1">
    <location>
        <begin position="1"/>
        <end position="19"/>
    </location>
</feature>
<dbReference type="EMBL" id="JANIBC010000003">
    <property type="protein sequence ID" value="MCQ8184922.1"/>
    <property type="molecule type" value="Genomic_DNA"/>
</dbReference>
<protein>
    <recommendedName>
        <fullName evidence="4">Rhombotarget lipoprotein</fullName>
    </recommendedName>
</protein>
<dbReference type="RefSeq" id="WP_256618784.1">
    <property type="nucleotide sequence ID" value="NZ_JANIBC010000003.1"/>
</dbReference>
<evidence type="ECO:0008006" key="4">
    <source>
        <dbReference type="Google" id="ProtNLM"/>
    </source>
</evidence>
<reference evidence="2" key="1">
    <citation type="submission" date="2022-07" db="EMBL/GenBank/DDBJ databases">
        <title>Parvularcula maris sp. nov., an algicidal bacterium isolated from seawater.</title>
        <authorList>
            <person name="Li F."/>
        </authorList>
    </citation>
    <scope>NUCLEOTIDE SEQUENCE</scope>
    <source>
        <strain evidence="2">BGMRC 0090</strain>
    </source>
</reference>
<organism evidence="2 3">
    <name type="scientific">Parvularcula maris</name>
    <dbReference type="NCBI Taxonomy" id="2965077"/>
    <lineage>
        <taxon>Bacteria</taxon>
        <taxon>Pseudomonadati</taxon>
        <taxon>Pseudomonadota</taxon>
        <taxon>Alphaproteobacteria</taxon>
        <taxon>Parvularculales</taxon>
        <taxon>Parvularculaceae</taxon>
        <taxon>Parvularcula</taxon>
    </lineage>
</organism>
<accession>A0A9X2RJQ9</accession>
<feature type="chain" id="PRO_5040872633" description="Rhombotarget lipoprotein" evidence="1">
    <location>
        <begin position="20"/>
        <end position="292"/>
    </location>
</feature>
<gene>
    <name evidence="2" type="ORF">NOG11_05910</name>
</gene>
<name>A0A9X2RJQ9_9PROT</name>
<proteinExistence type="predicted"/>